<organism evidence="2 3">
    <name type="scientific">Pseudomonas cuatrocienegasensis</name>
    <dbReference type="NCBI Taxonomy" id="543360"/>
    <lineage>
        <taxon>Bacteria</taxon>
        <taxon>Pseudomonadati</taxon>
        <taxon>Pseudomonadota</taxon>
        <taxon>Gammaproteobacteria</taxon>
        <taxon>Pseudomonadales</taxon>
        <taxon>Pseudomonadaceae</taxon>
        <taxon>Pseudomonas</taxon>
    </lineage>
</organism>
<dbReference type="EMBL" id="FOFP01000035">
    <property type="protein sequence ID" value="SER47412.1"/>
    <property type="molecule type" value="Genomic_DNA"/>
</dbReference>
<accession>A0ABY1BRQ3</accession>
<dbReference type="Proteomes" id="UP000198512">
    <property type="component" value="Unassembled WGS sequence"/>
</dbReference>
<evidence type="ECO:0000313" key="3">
    <source>
        <dbReference type="Proteomes" id="UP000198512"/>
    </source>
</evidence>
<protein>
    <submittedName>
        <fullName evidence="2">Uncharacterized protein</fullName>
    </submittedName>
</protein>
<keyword evidence="3" id="KW-1185">Reference proteome</keyword>
<name>A0ABY1BRQ3_9PSED</name>
<feature type="transmembrane region" description="Helical" evidence="1">
    <location>
        <begin position="37"/>
        <end position="55"/>
    </location>
</feature>
<evidence type="ECO:0000313" key="2">
    <source>
        <dbReference type="EMBL" id="SER47412.1"/>
    </source>
</evidence>
<sequence length="210" mass="24227">MIALIYIVFFVVYGLISIFVINKFYRFSKRRYSKGWVGGWLAALLMYNLVFWDWIPVYVMHKYYCSTEAGFWVYKSPGQWIKENPDMVGRKWGVNEIGKYETINEDTHRSWSSDRIYMEYTQTRSFNDAIGRSESVLVDKATGNALARAIEFYRGSPGALALGANSLSDYKIWLSLGHRNCGPTTAIQGFMDFFSSNRYALEQLGKGEVK</sequence>
<keyword evidence="1" id="KW-0472">Membrane</keyword>
<evidence type="ECO:0000256" key="1">
    <source>
        <dbReference type="SAM" id="Phobius"/>
    </source>
</evidence>
<keyword evidence="1" id="KW-1133">Transmembrane helix</keyword>
<comment type="caution">
    <text evidence="2">The sequence shown here is derived from an EMBL/GenBank/DDBJ whole genome shotgun (WGS) entry which is preliminary data.</text>
</comment>
<feature type="transmembrane region" description="Helical" evidence="1">
    <location>
        <begin position="6"/>
        <end position="25"/>
    </location>
</feature>
<gene>
    <name evidence="2" type="ORF">SAMN05216600_1355</name>
</gene>
<proteinExistence type="predicted"/>
<keyword evidence="1" id="KW-0812">Transmembrane</keyword>
<dbReference type="RefSeq" id="WP_069522493.1">
    <property type="nucleotide sequence ID" value="NZ_FOFP01000035.1"/>
</dbReference>
<reference evidence="2 3" key="1">
    <citation type="submission" date="2016-10" db="EMBL/GenBank/DDBJ databases">
        <authorList>
            <person name="Varghese N."/>
            <person name="Submissions S."/>
        </authorList>
    </citation>
    <scope>NUCLEOTIDE SEQUENCE [LARGE SCALE GENOMIC DNA]</scope>
    <source>
        <strain evidence="2 3">CIP 109853</strain>
    </source>
</reference>